<dbReference type="Gene3D" id="3.30.420.10">
    <property type="entry name" value="Ribonuclease H-like superfamily/Ribonuclease H"/>
    <property type="match status" value="1"/>
</dbReference>
<accession>A0A9P0VUE5</accession>
<evidence type="ECO:0000313" key="2">
    <source>
        <dbReference type="EMBL" id="CAH2020879.1"/>
    </source>
</evidence>
<dbReference type="OrthoDB" id="6774133at2759"/>
<keyword evidence="3" id="KW-1185">Reference proteome</keyword>
<dbReference type="PROSITE" id="PS50879">
    <property type="entry name" value="RNASE_H_1"/>
    <property type="match status" value="1"/>
</dbReference>
<feature type="domain" description="RNase H type-1" evidence="1">
    <location>
        <begin position="1"/>
        <end position="62"/>
    </location>
</feature>
<feature type="non-terminal residue" evidence="2">
    <location>
        <position position="1"/>
    </location>
</feature>
<dbReference type="GO" id="GO:0003676">
    <property type="term" value="F:nucleic acid binding"/>
    <property type="evidence" value="ECO:0007669"/>
    <property type="project" value="InterPro"/>
</dbReference>
<dbReference type="InterPro" id="IPR002156">
    <property type="entry name" value="RNaseH_domain"/>
</dbReference>
<protein>
    <recommendedName>
        <fullName evidence="1">RNase H type-1 domain-containing protein</fullName>
    </recommendedName>
</protein>
<dbReference type="Proteomes" id="UP001152888">
    <property type="component" value="Unassembled WGS sequence"/>
</dbReference>
<proteinExistence type="predicted"/>
<dbReference type="EMBL" id="CAKOFQ010011602">
    <property type="protein sequence ID" value="CAH2020879.1"/>
    <property type="molecule type" value="Genomic_DNA"/>
</dbReference>
<dbReference type="GO" id="GO:0004523">
    <property type="term" value="F:RNA-DNA hybrid ribonuclease activity"/>
    <property type="evidence" value="ECO:0007669"/>
    <property type="project" value="InterPro"/>
</dbReference>
<evidence type="ECO:0000259" key="1">
    <source>
        <dbReference type="PROSITE" id="PS50879"/>
    </source>
</evidence>
<organism evidence="2 3">
    <name type="scientific">Acanthoscelides obtectus</name>
    <name type="common">Bean weevil</name>
    <name type="synonym">Bruchus obtectus</name>
    <dbReference type="NCBI Taxonomy" id="200917"/>
    <lineage>
        <taxon>Eukaryota</taxon>
        <taxon>Metazoa</taxon>
        <taxon>Ecdysozoa</taxon>
        <taxon>Arthropoda</taxon>
        <taxon>Hexapoda</taxon>
        <taxon>Insecta</taxon>
        <taxon>Pterygota</taxon>
        <taxon>Neoptera</taxon>
        <taxon>Endopterygota</taxon>
        <taxon>Coleoptera</taxon>
        <taxon>Polyphaga</taxon>
        <taxon>Cucujiformia</taxon>
        <taxon>Chrysomeloidea</taxon>
        <taxon>Chrysomelidae</taxon>
        <taxon>Bruchinae</taxon>
        <taxon>Bruchini</taxon>
        <taxon>Acanthoscelides</taxon>
    </lineage>
</organism>
<evidence type="ECO:0000313" key="3">
    <source>
        <dbReference type="Proteomes" id="UP001152888"/>
    </source>
</evidence>
<gene>
    <name evidence="2" type="ORF">ACAOBT_LOCUS38154</name>
</gene>
<sequence>DSLSSLQTISDKFSKNPLVQEILLTTYQLQQKKSQVIYVWTPAHVGIHGNEIADTAAKEATMEEYLNIPVVPEDVKKFMRLQLLNEWQQEWNSTNHFLKTIKPNVTKWNLPHLTRREQVVITRMRIGHTILTHSHILLGNPPPRCETCNELLTWKHILIECPSYIAARRAHNIAGDLKGCLSSNANVGDTLNFLKSTKLFRKV</sequence>
<dbReference type="AlphaFoldDB" id="A0A9P0VUE5"/>
<dbReference type="InterPro" id="IPR012337">
    <property type="entry name" value="RNaseH-like_sf"/>
</dbReference>
<dbReference type="InterPro" id="IPR036397">
    <property type="entry name" value="RNaseH_sf"/>
</dbReference>
<comment type="caution">
    <text evidence="2">The sequence shown here is derived from an EMBL/GenBank/DDBJ whole genome shotgun (WGS) entry which is preliminary data.</text>
</comment>
<name>A0A9P0VUE5_ACAOB</name>
<dbReference type="SUPFAM" id="SSF53098">
    <property type="entry name" value="Ribonuclease H-like"/>
    <property type="match status" value="1"/>
</dbReference>
<reference evidence="2" key="1">
    <citation type="submission" date="2022-03" db="EMBL/GenBank/DDBJ databases">
        <authorList>
            <person name="Sayadi A."/>
        </authorList>
    </citation>
    <scope>NUCLEOTIDE SEQUENCE</scope>
</reference>